<evidence type="ECO:0000313" key="2">
    <source>
        <dbReference type="EMBL" id="KAJ4844137.1"/>
    </source>
</evidence>
<evidence type="ECO:0000256" key="1">
    <source>
        <dbReference type="SAM" id="Phobius"/>
    </source>
</evidence>
<keyword evidence="1" id="KW-0472">Membrane</keyword>
<proteinExistence type="predicted"/>
<accession>A0A9Q0G6K1</accession>
<keyword evidence="1" id="KW-0812">Transmembrane</keyword>
<name>A0A9Q0G6K1_9ROSI</name>
<sequence>MMKKDKTVLIQIVFSDGFSIYFDLVIILIRLGNLNILDNQGCNRVFCMPIFLYANFLACCI</sequence>
<dbReference type="AlphaFoldDB" id="A0A9Q0G6K1"/>
<dbReference type="Proteomes" id="UP001141552">
    <property type="component" value="Unassembled WGS sequence"/>
</dbReference>
<gene>
    <name evidence="2" type="ORF">Tsubulata_020586</name>
</gene>
<protein>
    <submittedName>
        <fullName evidence="2">Uncharacterized protein</fullName>
    </submittedName>
</protein>
<organism evidence="2 3">
    <name type="scientific">Turnera subulata</name>
    <dbReference type="NCBI Taxonomy" id="218843"/>
    <lineage>
        <taxon>Eukaryota</taxon>
        <taxon>Viridiplantae</taxon>
        <taxon>Streptophyta</taxon>
        <taxon>Embryophyta</taxon>
        <taxon>Tracheophyta</taxon>
        <taxon>Spermatophyta</taxon>
        <taxon>Magnoliopsida</taxon>
        <taxon>eudicotyledons</taxon>
        <taxon>Gunneridae</taxon>
        <taxon>Pentapetalae</taxon>
        <taxon>rosids</taxon>
        <taxon>fabids</taxon>
        <taxon>Malpighiales</taxon>
        <taxon>Passifloraceae</taxon>
        <taxon>Turnera</taxon>
    </lineage>
</organism>
<reference evidence="2" key="2">
    <citation type="journal article" date="2023" name="Plants (Basel)">
        <title>Annotation of the Turnera subulata (Passifloraceae) Draft Genome Reveals the S-Locus Evolved after the Divergence of Turneroideae from Passifloroideae in a Stepwise Manner.</title>
        <authorList>
            <person name="Henning P.M."/>
            <person name="Roalson E.H."/>
            <person name="Mir W."/>
            <person name="McCubbin A.G."/>
            <person name="Shore J.S."/>
        </authorList>
    </citation>
    <scope>NUCLEOTIDE SEQUENCE</scope>
    <source>
        <strain evidence="2">F60SS</strain>
    </source>
</reference>
<comment type="caution">
    <text evidence="2">The sequence shown here is derived from an EMBL/GenBank/DDBJ whole genome shotgun (WGS) entry which is preliminary data.</text>
</comment>
<dbReference type="EMBL" id="JAKUCV010002037">
    <property type="protein sequence ID" value="KAJ4844137.1"/>
    <property type="molecule type" value="Genomic_DNA"/>
</dbReference>
<feature type="transmembrane region" description="Helical" evidence="1">
    <location>
        <begin position="7"/>
        <end position="29"/>
    </location>
</feature>
<keyword evidence="1" id="KW-1133">Transmembrane helix</keyword>
<evidence type="ECO:0000313" key="3">
    <source>
        <dbReference type="Proteomes" id="UP001141552"/>
    </source>
</evidence>
<reference evidence="2" key="1">
    <citation type="submission" date="2022-02" db="EMBL/GenBank/DDBJ databases">
        <authorList>
            <person name="Henning P.M."/>
            <person name="McCubbin A.G."/>
            <person name="Shore J.S."/>
        </authorList>
    </citation>
    <scope>NUCLEOTIDE SEQUENCE</scope>
    <source>
        <strain evidence="2">F60SS</strain>
        <tissue evidence="2">Leaves</tissue>
    </source>
</reference>
<keyword evidence="3" id="KW-1185">Reference proteome</keyword>